<evidence type="ECO:0000313" key="6">
    <source>
        <dbReference type="Proteomes" id="UP000326671"/>
    </source>
</evidence>
<dbReference type="PANTHER" id="PTHR42916:SF1">
    <property type="entry name" value="PROTEIN PHYLLO, CHLOROPLASTIC"/>
    <property type="match status" value="1"/>
</dbReference>
<dbReference type="AlphaFoldDB" id="A0A5J5GW21"/>
<dbReference type="InterPro" id="IPR029058">
    <property type="entry name" value="AB_hydrolase_fold"/>
</dbReference>
<dbReference type="HAMAP" id="MF_01660">
    <property type="entry name" value="MenH"/>
    <property type="match status" value="1"/>
</dbReference>
<dbReference type="GO" id="GO:0070205">
    <property type="term" value="F:2-succinyl-6-hydroxy-2,4-cyclohexadiene-1-carboxylate synthase activity"/>
    <property type="evidence" value="ECO:0007669"/>
    <property type="project" value="UniProtKB-UniRule"/>
</dbReference>
<dbReference type="NCBIfam" id="TIGR03695">
    <property type="entry name" value="menH_SHCHC"/>
    <property type="match status" value="1"/>
</dbReference>
<proteinExistence type="inferred from homology"/>
<dbReference type="UniPathway" id="UPA00079"/>
<organism evidence="5 6">
    <name type="scientific">Niallia endozanthoxylica</name>
    <dbReference type="NCBI Taxonomy" id="2036016"/>
    <lineage>
        <taxon>Bacteria</taxon>
        <taxon>Bacillati</taxon>
        <taxon>Bacillota</taxon>
        <taxon>Bacilli</taxon>
        <taxon>Bacillales</taxon>
        <taxon>Bacillaceae</taxon>
        <taxon>Niallia</taxon>
    </lineage>
</organism>
<dbReference type="Proteomes" id="UP000326671">
    <property type="component" value="Unassembled WGS sequence"/>
</dbReference>
<name>A0A5J5GW21_9BACI</name>
<sequence length="268" mass="30529">MEITIDGILYHADIIGEGFPLLLLHGFTGDSTTWKPFLSSWSKNHKVIALDIVGHGKSASPTDVQRYDIVSVSKDIKKILEHLNINKTNVLGYSMGGRLALSFSILYPEFLHKLILESASPGLATDQERENRRIQDEKLSCFILNQGLERFIDYWENIPLFSTQKKLPIHKQHEIKQQRLQNSITGLSNSLLGMGTGAQPSWWDRIQELETETLLLTGKHDQKFCLIAEKMVKKMKHVKWKNIEDCGHAIHVEQPEKFGTIVNGFLSR</sequence>
<dbReference type="InterPro" id="IPR000073">
    <property type="entry name" value="AB_hydrolase_1"/>
</dbReference>
<evidence type="ECO:0000256" key="3">
    <source>
        <dbReference type="HAMAP-Rule" id="MF_01660"/>
    </source>
</evidence>
<dbReference type="GO" id="GO:0009234">
    <property type="term" value="P:menaquinone biosynthetic process"/>
    <property type="evidence" value="ECO:0007669"/>
    <property type="project" value="UniProtKB-UniRule"/>
</dbReference>
<comment type="pathway">
    <text evidence="3">Quinol/quinone metabolism; menaquinone biosynthesis.</text>
</comment>
<keyword evidence="1 3" id="KW-0474">Menaquinone biosynthesis</keyword>
<dbReference type="Pfam" id="PF00561">
    <property type="entry name" value="Abhydrolase_1"/>
    <property type="match status" value="1"/>
</dbReference>
<dbReference type="SUPFAM" id="SSF53474">
    <property type="entry name" value="alpha/beta-Hydrolases"/>
    <property type="match status" value="1"/>
</dbReference>
<dbReference type="RefSeq" id="WP_150442747.1">
    <property type="nucleotide sequence ID" value="NZ_VYKL01000059.1"/>
</dbReference>
<comment type="function">
    <text evidence="3">Catalyzes a proton abstraction reaction that results in 2,5-elimination of pyruvate from 2-succinyl-5-enolpyruvyl-6-hydroxy-3-cyclohexene-1-carboxylate (SEPHCHC) and the formation of 2-succinyl-6-hydroxy-2,4-cyclohexadiene-1-carboxylate (SHCHC).</text>
</comment>
<dbReference type="EMBL" id="VYKL01000059">
    <property type="protein sequence ID" value="KAA9012669.1"/>
    <property type="molecule type" value="Genomic_DNA"/>
</dbReference>
<reference evidence="5 6" key="1">
    <citation type="submission" date="2019-09" db="EMBL/GenBank/DDBJ databases">
        <title>Whole genome sequences of isolates from the Mars Exploration Rovers.</title>
        <authorList>
            <person name="Seuylemezian A."/>
            <person name="Vaishampayan P."/>
        </authorList>
    </citation>
    <scope>NUCLEOTIDE SEQUENCE [LARGE SCALE GENOMIC DNA]</scope>
    <source>
        <strain evidence="5 6">MER_TA_151</strain>
    </source>
</reference>
<comment type="pathway">
    <text evidence="3">Quinol/quinone metabolism; 1,4-dihydroxy-2-naphthoate biosynthesis; 1,4-dihydroxy-2-naphthoate from chorismate: step 3/7.</text>
</comment>
<comment type="caution">
    <text evidence="5">The sequence shown here is derived from an EMBL/GenBank/DDBJ whole genome shotgun (WGS) entry which is preliminary data.</text>
</comment>
<protein>
    <recommendedName>
        <fullName evidence="3">Putative 2-succinyl-6-hydroxy-2,4-cyclohexadiene-1-carboxylate synthase</fullName>
        <shortName evidence="3">SHCHC synthase</shortName>
        <ecNumber evidence="3">4.2.99.20</ecNumber>
    </recommendedName>
</protein>
<feature type="domain" description="AB hydrolase-1" evidence="4">
    <location>
        <begin position="20"/>
        <end position="254"/>
    </location>
</feature>
<evidence type="ECO:0000313" key="5">
    <source>
        <dbReference type="EMBL" id="KAA9012669.1"/>
    </source>
</evidence>
<comment type="catalytic activity">
    <reaction evidence="3">
        <text>5-enolpyruvoyl-6-hydroxy-2-succinyl-cyclohex-3-ene-1-carboxylate = (1R,6R)-6-hydroxy-2-succinyl-cyclohexa-2,4-diene-1-carboxylate + pyruvate</text>
        <dbReference type="Rhea" id="RHEA:25597"/>
        <dbReference type="ChEBI" id="CHEBI:15361"/>
        <dbReference type="ChEBI" id="CHEBI:58689"/>
        <dbReference type="ChEBI" id="CHEBI:58818"/>
        <dbReference type="EC" id="4.2.99.20"/>
    </reaction>
</comment>
<evidence type="ECO:0000256" key="2">
    <source>
        <dbReference type="ARBA" id="ARBA00023239"/>
    </source>
</evidence>
<dbReference type="OrthoDB" id="9808398at2"/>
<dbReference type="EC" id="4.2.99.20" evidence="3"/>
<comment type="subunit">
    <text evidence="3">Monomer.</text>
</comment>
<dbReference type="PANTHER" id="PTHR42916">
    <property type="entry name" value="2-SUCCINYL-5-ENOLPYRUVYL-6-HYDROXY-3-CYCLOHEXENE-1-CARBOXYLATE SYNTHASE"/>
    <property type="match status" value="1"/>
</dbReference>
<accession>A0A5J5GW21</accession>
<gene>
    <name evidence="3 5" type="primary">menH</name>
    <name evidence="5" type="ORF">F4V44_25285</name>
</gene>
<dbReference type="UniPathway" id="UPA01057">
    <property type="reaction ID" value="UER00900"/>
</dbReference>
<keyword evidence="2 3" id="KW-0456">Lyase</keyword>
<dbReference type="Gene3D" id="3.40.50.1820">
    <property type="entry name" value="alpha/beta hydrolase"/>
    <property type="match status" value="1"/>
</dbReference>
<evidence type="ECO:0000259" key="4">
    <source>
        <dbReference type="Pfam" id="PF00561"/>
    </source>
</evidence>
<dbReference type="InterPro" id="IPR022485">
    <property type="entry name" value="SHCHC_synthase_MenH"/>
</dbReference>
<keyword evidence="6" id="KW-1185">Reference proteome</keyword>
<comment type="similarity">
    <text evidence="3">Belongs to the AB hydrolase superfamily. MenH family.</text>
</comment>
<evidence type="ECO:0000256" key="1">
    <source>
        <dbReference type="ARBA" id="ARBA00022428"/>
    </source>
</evidence>
<dbReference type="PRINTS" id="PR00111">
    <property type="entry name" value="ABHYDROLASE"/>
</dbReference>